<dbReference type="GO" id="GO:0016706">
    <property type="term" value="F:2-oxoglutarate-dependent dioxygenase activity"/>
    <property type="evidence" value="ECO:0007669"/>
    <property type="project" value="TreeGrafter"/>
</dbReference>
<dbReference type="GeneID" id="27352839"/>
<evidence type="ECO:0000256" key="3">
    <source>
        <dbReference type="ARBA" id="ARBA00022723"/>
    </source>
</evidence>
<name>A0A0D2CE49_9EURO</name>
<dbReference type="GO" id="GO:0005737">
    <property type="term" value="C:cytoplasm"/>
    <property type="evidence" value="ECO:0007669"/>
    <property type="project" value="TreeGrafter"/>
</dbReference>
<evidence type="ECO:0000259" key="8">
    <source>
        <dbReference type="Pfam" id="PF02668"/>
    </source>
</evidence>
<feature type="compositionally biased region" description="Basic and acidic residues" evidence="7">
    <location>
        <begin position="199"/>
        <end position="210"/>
    </location>
</feature>
<evidence type="ECO:0000256" key="5">
    <source>
        <dbReference type="ARBA" id="ARBA00023002"/>
    </source>
</evidence>
<evidence type="ECO:0000256" key="4">
    <source>
        <dbReference type="ARBA" id="ARBA00022964"/>
    </source>
</evidence>
<reference evidence="9 10" key="1">
    <citation type="submission" date="2015-01" db="EMBL/GenBank/DDBJ databases">
        <title>The Genome Sequence of Exophiala oligosperma CBS72588.</title>
        <authorList>
            <consortium name="The Broad Institute Genomics Platform"/>
            <person name="Cuomo C."/>
            <person name="de Hoog S."/>
            <person name="Gorbushina A."/>
            <person name="Stielow B."/>
            <person name="Teixiera M."/>
            <person name="Abouelleil A."/>
            <person name="Chapman S.B."/>
            <person name="Priest M."/>
            <person name="Young S.K."/>
            <person name="Wortman J."/>
            <person name="Nusbaum C."/>
            <person name="Birren B."/>
        </authorList>
    </citation>
    <scope>NUCLEOTIDE SEQUENCE [LARGE SCALE GENOMIC DNA]</scope>
    <source>
        <strain evidence="9 10">CBS 72588</strain>
    </source>
</reference>
<keyword evidence="6" id="KW-0408">Iron</keyword>
<sequence>MNCFGSRPFTRLCGRGCFLTPSTKPSSHVRFRFRFPPSGRRNLSVHPVAGSIGAEIRDVDLALLPENPGWVRQLREAFLQHQVIFFRNQNLEPQAFLTFASHFGEPVEYPFVKGIEGFPEIIRVLKQEHETVNFGGIWHSDTSYQQTPPLGSVLLGKETPPYGGDTLFANQYAAYDSLSDGLKETLAGLRGVSTSAKADASKTREDRIRDSGNPTAPAESFEAVHPVVRTHPETGKKALYVNVAHTARFEGWTEGESAPLLSFLFHHQVKPEFTCRFSWEVGSIAFWDNRCVQHNPINDYHGFRRSMLRITLAGDTPR</sequence>
<dbReference type="SUPFAM" id="SSF51197">
    <property type="entry name" value="Clavaminate synthase-like"/>
    <property type="match status" value="1"/>
</dbReference>
<dbReference type="STRING" id="215243.A0A0D2CE49"/>
<evidence type="ECO:0000256" key="6">
    <source>
        <dbReference type="ARBA" id="ARBA00023004"/>
    </source>
</evidence>
<dbReference type="OrthoDB" id="10257314at2759"/>
<comment type="cofactor">
    <cofactor evidence="1">
        <name>Fe(2+)</name>
        <dbReference type="ChEBI" id="CHEBI:29033"/>
    </cofactor>
</comment>
<dbReference type="HOGENOM" id="CLU_036005_2_1_1"/>
<evidence type="ECO:0000256" key="1">
    <source>
        <dbReference type="ARBA" id="ARBA00001954"/>
    </source>
</evidence>
<dbReference type="InterPro" id="IPR003819">
    <property type="entry name" value="TauD/TfdA-like"/>
</dbReference>
<evidence type="ECO:0000256" key="2">
    <source>
        <dbReference type="ARBA" id="ARBA00005896"/>
    </source>
</evidence>
<dbReference type="PANTHER" id="PTHR30468:SF1">
    <property type="entry name" value="ALPHA-KETOGLUTARATE-DEPENDENT SULFONATE DIOXYGENASE"/>
    <property type="match status" value="1"/>
</dbReference>
<keyword evidence="5" id="KW-0560">Oxidoreductase</keyword>
<keyword evidence="4" id="KW-0223">Dioxygenase</keyword>
<evidence type="ECO:0000256" key="7">
    <source>
        <dbReference type="SAM" id="MobiDB-lite"/>
    </source>
</evidence>
<feature type="domain" description="TauD/TfdA-like" evidence="8">
    <location>
        <begin position="45"/>
        <end position="311"/>
    </location>
</feature>
<keyword evidence="10" id="KW-1185">Reference proteome</keyword>
<dbReference type="Pfam" id="PF02668">
    <property type="entry name" value="TauD"/>
    <property type="match status" value="1"/>
</dbReference>
<dbReference type="InterPro" id="IPR042098">
    <property type="entry name" value="TauD-like_sf"/>
</dbReference>
<dbReference type="Gene3D" id="3.60.130.10">
    <property type="entry name" value="Clavaminate synthase-like"/>
    <property type="match status" value="1"/>
</dbReference>
<proteinExistence type="inferred from homology"/>
<evidence type="ECO:0000313" key="9">
    <source>
        <dbReference type="EMBL" id="KIW48147.1"/>
    </source>
</evidence>
<dbReference type="InterPro" id="IPR051323">
    <property type="entry name" value="AtsK-like"/>
</dbReference>
<evidence type="ECO:0000313" key="10">
    <source>
        <dbReference type="Proteomes" id="UP000053342"/>
    </source>
</evidence>
<accession>A0A0D2CE49</accession>
<dbReference type="Proteomes" id="UP000053342">
    <property type="component" value="Unassembled WGS sequence"/>
</dbReference>
<dbReference type="GO" id="GO:0046872">
    <property type="term" value="F:metal ion binding"/>
    <property type="evidence" value="ECO:0007669"/>
    <property type="project" value="UniProtKB-KW"/>
</dbReference>
<dbReference type="RefSeq" id="XP_016268363.1">
    <property type="nucleotide sequence ID" value="XM_016401310.1"/>
</dbReference>
<organism evidence="9 10">
    <name type="scientific">Exophiala oligosperma</name>
    <dbReference type="NCBI Taxonomy" id="215243"/>
    <lineage>
        <taxon>Eukaryota</taxon>
        <taxon>Fungi</taxon>
        <taxon>Dikarya</taxon>
        <taxon>Ascomycota</taxon>
        <taxon>Pezizomycotina</taxon>
        <taxon>Eurotiomycetes</taxon>
        <taxon>Chaetothyriomycetidae</taxon>
        <taxon>Chaetothyriales</taxon>
        <taxon>Herpotrichiellaceae</taxon>
        <taxon>Exophiala</taxon>
    </lineage>
</organism>
<dbReference type="VEuPathDB" id="FungiDB:PV06_00765"/>
<gene>
    <name evidence="9" type="ORF">PV06_00765</name>
</gene>
<protein>
    <recommendedName>
        <fullName evidence="8">TauD/TfdA-like domain-containing protein</fullName>
    </recommendedName>
</protein>
<feature type="region of interest" description="Disordered" evidence="7">
    <location>
        <begin position="193"/>
        <end position="219"/>
    </location>
</feature>
<dbReference type="EMBL" id="KN847332">
    <property type="protein sequence ID" value="KIW48147.1"/>
    <property type="molecule type" value="Genomic_DNA"/>
</dbReference>
<keyword evidence="3" id="KW-0479">Metal-binding</keyword>
<dbReference type="PANTHER" id="PTHR30468">
    <property type="entry name" value="ALPHA-KETOGLUTARATE-DEPENDENT SULFONATE DIOXYGENASE"/>
    <property type="match status" value="1"/>
</dbReference>
<dbReference type="AlphaFoldDB" id="A0A0D2CE49"/>
<comment type="similarity">
    <text evidence="2">Belongs to the TfdA dioxygenase family.</text>
</comment>